<dbReference type="PROSITE" id="PS51233">
    <property type="entry name" value="VWFD"/>
    <property type="match status" value="1"/>
</dbReference>
<keyword evidence="16" id="KW-1185">Reference proteome</keyword>
<dbReference type="InterPro" id="IPR015819">
    <property type="entry name" value="Lipid_transp_b-sht_shell"/>
</dbReference>
<dbReference type="Gene3D" id="1.25.10.20">
    <property type="entry name" value="Vitellinogen, superhelical"/>
    <property type="match status" value="1"/>
</dbReference>
<feature type="region of interest" description="Disordered" evidence="11">
    <location>
        <begin position="1987"/>
        <end position="2012"/>
    </location>
</feature>
<dbReference type="Proteomes" id="UP001627154">
    <property type="component" value="Unassembled WGS sequence"/>
</dbReference>
<dbReference type="InterPro" id="IPR001747">
    <property type="entry name" value="Vitellogenin_N"/>
</dbReference>
<sequence length="4313" mass="489583">MGSIPLLILGLLALTISYSNAEIVKDPTLCGRLKCQVPDDPKFKYQDKLFYQYRYRVDVGANLGEAVRAKNESRMYIDADVQLRFLAPCDGQLRFANVSISHDRRLYQADFPDRAGAEFKAGLERHALRFAFHDGLVRELCPEPRDEPWALNVRRGVLSMLQNTMLRFDVDRRHEELDVHGVCETTYRLHEARRTSLVLRKSKSLATCRQAGKHLSLVQSHAYRSPLARVHALRQPLVASSSECDITIDHNVYERVSCVDRHHLRPLANGDGTAGARTEVLATLDLVAETTTDPFAGLAPIDDIDDELASSDEPNNRLSTSGSGGSGAAPPIIGRRTSLLYDHGRSTRTIYGELRASRDLLKTMCVLGTPQELRDQFSETFTRFVHSARMLDYQGLSQLYQRSSGICKTGKKHIVNALPFVGSNAAVGLMKDLIVKKQVSKDKIDYWITAITLIPRPDRQTILALAPLLEHQAKIPQVQFVLSYSAVIHSYCSSHEPRECLDFEPVKKFMRFVEDNVEKGCRPRAYARADVKQTLEALKAIGNAGVETETLSRKLRQCISDESGFIPMEVKIAAVEAHRRLPSCEKSRDQFFLANYRNFTVDAELRIASYLQVMRCPDYNVIKIIRHTLEEEEVNQVGSFVWSHLKNQLTSSSPTRIEIQSLLTDRDLGNKFNSDLRKFSRSYESSFFSEEYNFGANHQTNLVFSPKSYVPRTVNYNLTVDLFGESVNLLEVGVRAEGLEFYAESLFGPKGPFSGVKVADHFRQFVRQFRDAKPEDDGREYWRKVKALPNVIDNDFDQPRVSLGYKIFGNELKFVMLETDEEIRTTLASLNPWEKIKQILSGKEIVHYENYAMFLDSSYVLPTTAGLPVRLDIAGSAACNIKLSGILNSQKLMSDGELEINGNIMPSVSVDVTGTMKVDAFYKSAGLKLKNSVYSIGAVEADLKIKGLKLARLSWKIPNHKMEVFSLTTDIMLVTSNGAETKEQPIGLLIPTSDKESNSMSGRIIKNTTCSWSALDKLVGLKLCADYQFPNVTKDESASYFLLNGPTIFKLSLIKADPTADSYLLEYKWKRTVNESTIRVAFDTPGSQTQREISATLSFDALNNNVLLLLKSKGNSLIAQGTYKRTNDETFVDIGLDSNGTKHLGASVGYSRKKAKHGYTYFPKVYLAINNERIVNLSGAIRSQDKADSGSQCDIDLRFETKNLASRVLGYVARTNASVQGNVKIDYRFHANSRDEVLQTEFSLINRSTKQVTYKSADMKLHSTAYPQLNVVAGLRYQHALGHVELQLEVNTSPHLHNPDRHKLVAEFVATYSKPYFQTDGANVSAHVAIRKPVQDIDIKVGVDYHSVGPESKTVFLVRYAPNKEITLAVDVVMPRGTLLVVDGRANLTVPNFNSMLLSAKINERARNEYELDFAGTWFSGHNLSAKGSYYDRSTASVTNHHLKMLLRSPSFAKDVLVTCQLYRDVADLRVGLDVEQIDLDRYALALNHTSLTARHFRTFLEARYKNSTYSMSAEVDTQREANVKLHLDKWRDVDLTAVGINEEARKEAGLEIKWDAARDPNLKFLTNFHLSRFSSYDQGRNLSAVMRISYPGRSLVGSCLLAQRPRNNYVLDTILEWNVDRAIRFSLDTDFDNGDSHRILKLESQLLTPFENWKKTSLNGKYLQTEQDLEASGSIYWQDSQHVIFDVTGQARRAKDNLTSEYSANAGLLSTVHAIQCVTLNLTHAHVYGRSADSRLLIKYHPDKVIDARSVWLIESHGSDDSFNVTGNLQLSSPVVNYKKGELKCHLSSRPNWRFYGAANLELDKRKYTGHLVGDLARLKESMVQLNVTTPFEKYSFVRARFGLSERNRHVVAEVATPAGPLGIEGICQLFTSSYDFNVKLLVATPIDVLQQALLVAKLNQREADFRIAYNDITAGFQGVWFYHNITSFHYSYILYTPLQGFDEIGIITKLVVEQKEPSGMIDVDTEFSLRVVELKAGIKAHAGPKPLPPVAIPSKPDLSKVTKTEEDNQETYDFSDEFDSSISWKGELDVDLVIVETLSASVDYERDGALDKVLAIVKLPVGNIVLEDRFTLEDFFHIKNELSIDTPFPGASEIVSLYNLDLDIEASEYLMDLSFNVRNYSAWIESGFNINYTSRNFEDSEQQIHMLKFDMKTPLRFLLFLKSNSVIEIDENLYKANVSMRSVESLVDFLGSVELDTHYLDVNVEAKLDSPIMSLAKTKFNAKKDFTDKEKHIEMILDVLEPTVKNSKFAVSWLIDDGPEMKGSIFINTWIEPIINVEAEVDFNNNLLTENSADLVARFSHHKNQEYKLTGRLKDKKVDAEIDTTGKRYVFNGDFKTISSGLFELVGTLKNLDTDEVYDVVGPIKYENDAFSSVDLTISSKAAGSTQQPTKLSLNMEKYGVSFASESHRINSSLKMNFVNPYNWDVRVAVAPVDAASYDLVTFMNVQVNGNTTLYVEAETPWPELAKFVFDGNLLLDNQTGYVRVAHRLNHEVGRCQFAWRLFYMTDMFARISASRELDGSGRSKDVVATVFYANPQRAFKHVETGFDIDVDKEQWRFGTKVSVGAQDQSNVDALLTIRLPPPDADTHNLILSYHVRDEFKDLDYVVGYKTDVARSNYASDGSLKMSANDVDGHLRLAWGTRINESLNNVFNATFDSKTIDLKYSLFTPLYEQEETLVLLAGYDSRDEDRTLLRTDINYPGQKRVGSAKLFYESLININGTLNASTSFPHLSEIGCEFVIVTTLKENKRFVQLSWPNNTALVDSFYAYNSERLDSNLDGHLRAEVPLSTRHCGLFTYGYKKRPLHTQGYSEFIYNEEKIMQGSYQSKSESRAGFERDRIQISIENALVPLGIVYLNQFEYSAGNYGTNYPTVEFKEVNVYQLNNATAFNVTGQSRIRTTHTGQQIELQAVHSNRTVKFKTDYDVLPGEFDQNCWLSLAEDAWISYRINILNKTTDDADNQFMVLSVVYPRRNFTLDSSYLITSSALNAEAKLIWDSHMDRPKDLGVAFDWTNSTESDNEISQQKAILSFRHPSFKKDVRFIGTLARRDLRDLLNVGLVVDYSAQEDKLVQLQAVIRDESDLPTERKYSYRIRGEHPKTQLKLDVKGHARRYKSELAETRNDAKYKRSFLPEECGMLMGRVDLSTNEVEFRRESNDLVKYLQARYYPTYPRYSINGSAVNGRELNATADFFIDLDDKMTKMMVNYTPDAVESLRMYGSIPDARNAHFDIWRTYDQDLQVSDVTFYLRLNHSRLVTSKMKWRPELRSDVINAIRTALSNSYQELSKDVNYWKHYVRSETASVISDIWTDAQDELEDFLEDLNELRVIEGDFENLKIYLNKSYQANDFYIKDIVATAIYAIDELALRSHIQSLPNIINEIWEIMGESGQAVRDSLLWIIETVKQAYQKLSEIIGAILRGDSMNQIASIVEKIIIKYDMFVKDLHVSFIKYIEHLYNKIYQSIALQWHRFLMHIEPIFIQLAHYLETVTWRAVQEFFNFLYDRKLELITSPYYDHFSNFTQDIDKFYRDVKANDIITNIQKYSSSVIQFLKERYFAFVPFGKELKDVVEEIFSELQELQKLPSVKYATEKLGQLRDRAVYLWEYFEVRAKLETTIRLVHAKLMDISQTALQAESRYREAKTKFVYDPNNGLMLLEQKLPMSWHAFNQTPEFQEIPEYRALADMGSYFAASNTTFWTLYYQIKPLTEPTNWLPPFKAQAMIIGAQHLRTFDGRHLDFAGSCSSYLLARDFVRDSFALLIEYKVESDGRLTHRLVVLVGRQAVELDIFNDSVRLLGEDKPLQMPMELDNGTVFVYQDESLVTVERADKQFKLECNLKYEFCNLELSGWYYGKTAGLLGTMNNEPSDDCLASTGRVERGAVARFAQSWSLDPECFSSDKAEENLARPAPVTSQLSRESDFCQQLFGNKSSEFGSCFPIVEPRGYLDVCARSLEDREACAVAMAYLQTCMFHDTYLRIPNRCTTCSEAGSGLEVPEGEFRKLGGADEGDDNQRSGIGVPQSVDTIFIVEAKECNRAIDQNRSIDQLLQAINKELQEAGMRDNRWSLVTFGGRGVYERARSLVVDNAVFARDAARFAEYFERVPVAEGGSQDIFEAIRFAAQLSFRAGVAKTFVLMPCSKCDPDAQTLDYSTLYHALQERGISLHILMDGEFHFDKGRLSKIFYGLDAQRSYTRKDARVLSGDPELRRQVRLSKSALGYCMPLALETNGTIFAGAKLRQRERAGALRKFCAVFAKRLALTARPSPCQHCECIANNDGLSKMECAPCDYPMPITVDFETTDNDDDISTMQGGDLDYDLDED</sequence>
<dbReference type="Gene3D" id="2.20.80.10">
    <property type="entry name" value="Lipovitellin-phosvitin complex, chain A, domain 4"/>
    <property type="match status" value="1"/>
</dbReference>
<keyword evidence="6" id="KW-0445">Lipid transport</keyword>
<evidence type="ECO:0000256" key="2">
    <source>
        <dbReference type="ARBA" id="ARBA00022448"/>
    </source>
</evidence>
<gene>
    <name evidence="15" type="ORF">TKK_010736</name>
</gene>
<dbReference type="Pfam" id="PF00094">
    <property type="entry name" value="VWD"/>
    <property type="match status" value="1"/>
</dbReference>
<dbReference type="SMART" id="SM00216">
    <property type="entry name" value="VWD"/>
    <property type="match status" value="1"/>
</dbReference>
<feature type="domain" description="Vitellogenin" evidence="13">
    <location>
        <begin position="45"/>
        <end position="714"/>
    </location>
</feature>
<dbReference type="InterPro" id="IPR050733">
    <property type="entry name" value="Vitellogenin/Apolipophorin"/>
</dbReference>
<dbReference type="FunFam" id="2.20.50.20:FF:000007">
    <property type="entry name" value="von Willebrand factor type D domaincontaining protein"/>
    <property type="match status" value="1"/>
</dbReference>
<dbReference type="InterPro" id="IPR011030">
    <property type="entry name" value="Lipovitellin_superhlx_dom"/>
</dbReference>
<feature type="domain" description="VWFD" evidence="14">
    <location>
        <begin position="3714"/>
        <end position="3890"/>
    </location>
</feature>
<evidence type="ECO:0000256" key="11">
    <source>
        <dbReference type="SAM" id="MobiDB-lite"/>
    </source>
</evidence>
<evidence type="ECO:0000256" key="7">
    <source>
        <dbReference type="ARBA" id="ARBA00023121"/>
    </source>
</evidence>
<dbReference type="InterPro" id="IPR001846">
    <property type="entry name" value="VWF_type-D"/>
</dbReference>
<feature type="compositionally biased region" description="Basic and acidic residues" evidence="11">
    <location>
        <begin position="1999"/>
        <end position="2008"/>
    </location>
</feature>
<dbReference type="Gene3D" id="2.30.230.10">
    <property type="entry name" value="Lipovitellin, beta-sheet shell regions, chain A"/>
    <property type="match status" value="1"/>
</dbReference>
<evidence type="ECO:0000256" key="1">
    <source>
        <dbReference type="ARBA" id="ARBA00004613"/>
    </source>
</evidence>
<dbReference type="InterPro" id="IPR016024">
    <property type="entry name" value="ARM-type_fold"/>
</dbReference>
<evidence type="ECO:0000256" key="4">
    <source>
        <dbReference type="ARBA" id="ARBA00022729"/>
    </source>
</evidence>
<feature type="signal peptide" evidence="12">
    <location>
        <begin position="1"/>
        <end position="21"/>
    </location>
</feature>
<evidence type="ECO:0008006" key="17">
    <source>
        <dbReference type="Google" id="ProtNLM"/>
    </source>
</evidence>
<dbReference type="Pfam" id="PF01347">
    <property type="entry name" value="Vitellogenin_N"/>
    <property type="match status" value="1"/>
</dbReference>
<dbReference type="SUPFAM" id="SSF48431">
    <property type="entry name" value="Lipovitellin-phosvitin complex, superhelical domain"/>
    <property type="match status" value="1"/>
</dbReference>
<dbReference type="GO" id="GO:0045735">
    <property type="term" value="F:nutrient reservoir activity"/>
    <property type="evidence" value="ECO:0007669"/>
    <property type="project" value="UniProtKB-KW"/>
</dbReference>
<name>A0ABD2WQN0_9HYME</name>
<dbReference type="Gene3D" id="2.20.50.20">
    <property type="entry name" value="Lipovitellin. Chain A, domain 3"/>
    <property type="match status" value="1"/>
</dbReference>
<dbReference type="SMART" id="SM01169">
    <property type="entry name" value="DUF1943"/>
    <property type="match status" value="1"/>
</dbReference>
<evidence type="ECO:0000256" key="3">
    <source>
        <dbReference type="ARBA" id="ARBA00022525"/>
    </source>
</evidence>
<dbReference type="GO" id="GO:0005576">
    <property type="term" value="C:extracellular region"/>
    <property type="evidence" value="ECO:0007669"/>
    <property type="project" value="UniProtKB-SubCell"/>
</dbReference>
<dbReference type="PANTHER" id="PTHR23345">
    <property type="entry name" value="VITELLOGENIN-RELATED"/>
    <property type="match status" value="1"/>
</dbReference>
<evidence type="ECO:0000313" key="16">
    <source>
        <dbReference type="Proteomes" id="UP001627154"/>
    </source>
</evidence>
<reference evidence="15 16" key="1">
    <citation type="journal article" date="2024" name="bioRxiv">
        <title>A reference genome for Trichogramma kaykai: A tiny desert-dwelling parasitoid wasp with competing sex-ratio distorters.</title>
        <authorList>
            <person name="Culotta J."/>
            <person name="Lindsey A.R."/>
        </authorList>
    </citation>
    <scope>NUCLEOTIDE SEQUENCE [LARGE SCALE GENOMIC DNA]</scope>
    <source>
        <strain evidence="15 16">KSX58</strain>
    </source>
</reference>
<keyword evidence="5" id="KW-0758">Storage protein</keyword>
<keyword evidence="8" id="KW-1015">Disulfide bond</keyword>
<dbReference type="GO" id="GO:0006869">
    <property type="term" value="P:lipid transport"/>
    <property type="evidence" value="ECO:0007669"/>
    <property type="project" value="UniProtKB-KW"/>
</dbReference>
<keyword evidence="4 12" id="KW-0732">Signal</keyword>
<evidence type="ECO:0000259" key="13">
    <source>
        <dbReference type="PROSITE" id="PS51211"/>
    </source>
</evidence>
<dbReference type="PROSITE" id="PS51211">
    <property type="entry name" value="VITELLOGENIN"/>
    <property type="match status" value="1"/>
</dbReference>
<dbReference type="Pfam" id="PF09172">
    <property type="entry name" value="Vit_open_b-sht"/>
    <property type="match status" value="1"/>
</dbReference>
<feature type="chain" id="PRO_5044762857" description="Vitellogenin domain-containing protein" evidence="12">
    <location>
        <begin position="22"/>
        <end position="4313"/>
    </location>
</feature>
<dbReference type="GO" id="GO:0008289">
    <property type="term" value="F:lipid binding"/>
    <property type="evidence" value="ECO:0007669"/>
    <property type="project" value="UniProtKB-KW"/>
</dbReference>
<dbReference type="Pfam" id="PF06448">
    <property type="entry name" value="DUF1081"/>
    <property type="match status" value="1"/>
</dbReference>
<dbReference type="SUPFAM" id="SSF56968">
    <property type="entry name" value="Lipovitellin-phosvitin complex, beta-sheet shell regions"/>
    <property type="match status" value="2"/>
</dbReference>
<dbReference type="PANTHER" id="PTHR23345:SF15">
    <property type="entry name" value="VITELLOGENIN 1-RELATED"/>
    <property type="match status" value="1"/>
</dbReference>
<comment type="caution">
    <text evidence="15">The sequence shown here is derived from an EMBL/GenBank/DDBJ whole genome shotgun (WGS) entry which is preliminary data.</text>
</comment>
<evidence type="ECO:0000256" key="5">
    <source>
        <dbReference type="ARBA" id="ARBA00022761"/>
    </source>
</evidence>
<accession>A0ABD2WQN0</accession>
<dbReference type="InterPro" id="IPR015255">
    <property type="entry name" value="Vitellinogen_open_b-sht"/>
</dbReference>
<organism evidence="15 16">
    <name type="scientific">Trichogramma kaykai</name>
    <dbReference type="NCBI Taxonomy" id="54128"/>
    <lineage>
        <taxon>Eukaryota</taxon>
        <taxon>Metazoa</taxon>
        <taxon>Ecdysozoa</taxon>
        <taxon>Arthropoda</taxon>
        <taxon>Hexapoda</taxon>
        <taxon>Insecta</taxon>
        <taxon>Pterygota</taxon>
        <taxon>Neoptera</taxon>
        <taxon>Endopterygota</taxon>
        <taxon>Hymenoptera</taxon>
        <taxon>Apocrita</taxon>
        <taxon>Proctotrupomorpha</taxon>
        <taxon>Chalcidoidea</taxon>
        <taxon>Trichogrammatidae</taxon>
        <taxon>Trichogramma</taxon>
    </lineage>
</organism>
<evidence type="ECO:0000256" key="9">
    <source>
        <dbReference type="ARBA" id="ARBA00023180"/>
    </source>
</evidence>
<dbReference type="EMBL" id="JBJJXI010000085">
    <property type="protein sequence ID" value="KAL3395119.1"/>
    <property type="molecule type" value="Genomic_DNA"/>
</dbReference>
<dbReference type="SMART" id="SM00638">
    <property type="entry name" value="LPD_N"/>
    <property type="match status" value="1"/>
</dbReference>
<evidence type="ECO:0000259" key="14">
    <source>
        <dbReference type="PROSITE" id="PS51233"/>
    </source>
</evidence>
<dbReference type="InterPro" id="IPR015817">
    <property type="entry name" value="Vitellinogen_open_b-sht_sub1"/>
</dbReference>
<evidence type="ECO:0000256" key="6">
    <source>
        <dbReference type="ARBA" id="ARBA00023055"/>
    </source>
</evidence>
<keyword evidence="2" id="KW-0813">Transport</keyword>
<evidence type="ECO:0000256" key="8">
    <source>
        <dbReference type="ARBA" id="ARBA00023157"/>
    </source>
</evidence>
<feature type="region of interest" description="Disordered" evidence="11">
    <location>
        <begin position="4291"/>
        <end position="4313"/>
    </location>
</feature>
<keyword evidence="7" id="KW-0446">Lipid-binding</keyword>
<comment type="subcellular location">
    <subcellularLocation>
        <location evidence="1">Secreted</location>
    </subcellularLocation>
</comment>
<dbReference type="InterPro" id="IPR009454">
    <property type="entry name" value="Lipid_transpt_open_b-sht"/>
</dbReference>
<keyword evidence="3" id="KW-0964">Secreted</keyword>
<evidence type="ECO:0000313" key="15">
    <source>
        <dbReference type="EMBL" id="KAL3395119.1"/>
    </source>
</evidence>
<evidence type="ECO:0000256" key="12">
    <source>
        <dbReference type="SAM" id="SignalP"/>
    </source>
</evidence>
<evidence type="ECO:0000256" key="10">
    <source>
        <dbReference type="PROSITE-ProRule" id="PRU00557"/>
    </source>
</evidence>
<dbReference type="InterPro" id="IPR015816">
    <property type="entry name" value="Vitellinogen_b-sht_N"/>
</dbReference>
<proteinExistence type="predicted"/>
<feature type="region of interest" description="Disordered" evidence="11">
    <location>
        <begin position="306"/>
        <end position="331"/>
    </location>
</feature>
<protein>
    <recommendedName>
        <fullName evidence="17">Vitellogenin domain-containing protein</fullName>
    </recommendedName>
</protein>
<dbReference type="SUPFAM" id="SSF48371">
    <property type="entry name" value="ARM repeat"/>
    <property type="match status" value="1"/>
</dbReference>
<comment type="caution">
    <text evidence="10">Lacks conserved residue(s) required for the propagation of feature annotation.</text>
</comment>
<keyword evidence="9" id="KW-0325">Glycoprotein</keyword>